<dbReference type="Gene3D" id="3.40.50.1820">
    <property type="entry name" value="alpha/beta hydrolase"/>
    <property type="match status" value="1"/>
</dbReference>
<proteinExistence type="predicted"/>
<dbReference type="PANTHER" id="PTHR43433:SF5">
    <property type="entry name" value="AB HYDROLASE-1 DOMAIN-CONTAINING PROTEIN"/>
    <property type="match status" value="1"/>
</dbReference>
<dbReference type="Proteomes" id="UP000654075">
    <property type="component" value="Unassembled WGS sequence"/>
</dbReference>
<dbReference type="SUPFAM" id="SSF53474">
    <property type="entry name" value="alpha/beta-Hydrolases"/>
    <property type="match status" value="1"/>
</dbReference>
<dbReference type="OMA" id="CKSEWEM"/>
<dbReference type="InterPro" id="IPR050471">
    <property type="entry name" value="AB_hydrolase"/>
</dbReference>
<evidence type="ECO:0000313" key="3">
    <source>
        <dbReference type="Proteomes" id="UP000654075"/>
    </source>
</evidence>
<accession>A0A813G3S9</accession>
<feature type="domain" description="Serine aminopeptidase S33" evidence="1">
    <location>
        <begin position="70"/>
        <end position="271"/>
    </location>
</feature>
<evidence type="ECO:0000259" key="1">
    <source>
        <dbReference type="Pfam" id="PF12146"/>
    </source>
</evidence>
<dbReference type="EMBL" id="CAJNNV010026179">
    <property type="protein sequence ID" value="CAE8617497.1"/>
    <property type="molecule type" value="Genomic_DNA"/>
</dbReference>
<name>A0A813G3S9_POLGL</name>
<dbReference type="InterPro" id="IPR022742">
    <property type="entry name" value="Hydrolase_4"/>
</dbReference>
<dbReference type="Pfam" id="PF12146">
    <property type="entry name" value="Hydrolase_4"/>
    <property type="match status" value="1"/>
</dbReference>
<dbReference type="OrthoDB" id="408373at2759"/>
<comment type="caution">
    <text evidence="2">The sequence shown here is derived from an EMBL/GenBank/DDBJ whole genome shotgun (WGS) entry which is preliminary data.</text>
</comment>
<keyword evidence="3" id="KW-1185">Reference proteome</keyword>
<reference evidence="2" key="1">
    <citation type="submission" date="2021-02" db="EMBL/GenBank/DDBJ databases">
        <authorList>
            <person name="Dougan E. K."/>
            <person name="Rhodes N."/>
            <person name="Thang M."/>
            <person name="Chan C."/>
        </authorList>
    </citation>
    <scope>NUCLEOTIDE SEQUENCE</scope>
</reference>
<gene>
    <name evidence="2" type="ORF">PGLA1383_LOCUS35158</name>
</gene>
<dbReference type="InterPro" id="IPR029058">
    <property type="entry name" value="AB_hydrolase_fold"/>
</dbReference>
<organism evidence="2 3">
    <name type="scientific">Polarella glacialis</name>
    <name type="common">Dinoflagellate</name>
    <dbReference type="NCBI Taxonomy" id="89957"/>
    <lineage>
        <taxon>Eukaryota</taxon>
        <taxon>Sar</taxon>
        <taxon>Alveolata</taxon>
        <taxon>Dinophyceae</taxon>
        <taxon>Suessiales</taxon>
        <taxon>Suessiaceae</taxon>
        <taxon>Polarella</taxon>
    </lineage>
</organism>
<protein>
    <recommendedName>
        <fullName evidence="1">Serine aminopeptidase S33 domain-containing protein</fullName>
    </recommendedName>
</protein>
<dbReference type="AlphaFoldDB" id="A0A813G3S9"/>
<sequence>MAPKASYGPEGQLCDLTESRGVNLYYETSGPLRRDWQGEREEILFLLLGSTADLRKTTDQQYVLGSVGFFKVLTYDHRNTGRSTIKDEPCTMQDYADDAAAFLEAVIPERLPVFVLGVSFGGMVAQHLAIRHPHLVKKLVLCCSPAGGPLGGMSYPIHEWYAPGVSVESRVVKKIFQASTARDEQWKEKNASEWEMVYALLTRDEKVGASEPLRMEGIKRQLEARQRHDTWDQLSMLKMDVLCCGSPLDNITPVALLQRLVERIGSNCDAKLDFDGGHAFAAADATALPYINGWLRSQRPGASSSVWKVIGGSDKGGILVRKGPAMTDPAEEERLSTGALVEELEVQGERLHFRLLEGTGPREGWVLVKLKGKDLVVRNGS</sequence>
<dbReference type="PANTHER" id="PTHR43433">
    <property type="entry name" value="HYDROLASE, ALPHA/BETA FOLD FAMILY PROTEIN"/>
    <property type="match status" value="1"/>
</dbReference>
<evidence type="ECO:0000313" key="2">
    <source>
        <dbReference type="EMBL" id="CAE8617497.1"/>
    </source>
</evidence>